<sequence length="134" mass="15183">MPLERLDHVNIRTANLETMVEWYGRVLDMHPGPRPDFPFPGAWLYVGNQAVVHLVGVREQPQTREPRLEHFAITATGLREFVERLETEGVPYTLDRVPGMPIVQVNLADCDGNHIHVDFDALELEALEHARGPA</sequence>
<proteinExistence type="predicted"/>
<evidence type="ECO:0000313" key="2">
    <source>
        <dbReference type="EMBL" id="SDK28370.1"/>
    </source>
</evidence>
<evidence type="ECO:0000313" key="3">
    <source>
        <dbReference type="Proteomes" id="UP000199328"/>
    </source>
</evidence>
<dbReference type="STRING" id="990712.SAMN05216257_102198"/>
<name>A0A1G9AP68_9RHOB</name>
<gene>
    <name evidence="2" type="ORF">SAMN05216257_102198</name>
</gene>
<protein>
    <submittedName>
        <fullName evidence="2">Glyoxalase/Bleomycin resistance protein/Dioxygenase superfamily protein</fullName>
    </submittedName>
</protein>
<dbReference type="PROSITE" id="PS51819">
    <property type="entry name" value="VOC"/>
    <property type="match status" value="1"/>
</dbReference>
<reference evidence="3" key="1">
    <citation type="submission" date="2016-10" db="EMBL/GenBank/DDBJ databases">
        <authorList>
            <person name="Varghese N."/>
            <person name="Submissions S."/>
        </authorList>
    </citation>
    <scope>NUCLEOTIDE SEQUENCE [LARGE SCALE GENOMIC DNA]</scope>
    <source>
        <strain evidence="3">CGMCC 1.10789</strain>
    </source>
</reference>
<dbReference type="Gene3D" id="3.10.180.10">
    <property type="entry name" value="2,3-Dihydroxybiphenyl 1,2-Dioxygenase, domain 1"/>
    <property type="match status" value="1"/>
</dbReference>
<organism evidence="2 3">
    <name type="scientific">Meinhardsimonia xiamenensis</name>
    <dbReference type="NCBI Taxonomy" id="990712"/>
    <lineage>
        <taxon>Bacteria</taxon>
        <taxon>Pseudomonadati</taxon>
        <taxon>Pseudomonadota</taxon>
        <taxon>Alphaproteobacteria</taxon>
        <taxon>Rhodobacterales</taxon>
        <taxon>Paracoccaceae</taxon>
        <taxon>Meinhardsimonia</taxon>
    </lineage>
</organism>
<dbReference type="RefSeq" id="WP_092498796.1">
    <property type="nucleotide sequence ID" value="NZ_FNFV01000002.1"/>
</dbReference>
<feature type="domain" description="VOC" evidence="1">
    <location>
        <begin position="5"/>
        <end position="120"/>
    </location>
</feature>
<dbReference type="PANTHER" id="PTHR46142:SF3">
    <property type="entry name" value="F18B13.24 PROTEIN"/>
    <property type="match status" value="1"/>
</dbReference>
<dbReference type="InterPro" id="IPR029068">
    <property type="entry name" value="Glyas_Bleomycin-R_OHBP_Dase"/>
</dbReference>
<dbReference type="InterPro" id="IPR037523">
    <property type="entry name" value="VOC_core"/>
</dbReference>
<dbReference type="OrthoDB" id="5243302at2"/>
<evidence type="ECO:0000259" key="1">
    <source>
        <dbReference type="PROSITE" id="PS51819"/>
    </source>
</evidence>
<accession>A0A1G9AP68</accession>
<dbReference type="EMBL" id="FNFV01000002">
    <property type="protein sequence ID" value="SDK28370.1"/>
    <property type="molecule type" value="Genomic_DNA"/>
</dbReference>
<keyword evidence="2" id="KW-0560">Oxidoreductase</keyword>
<dbReference type="AlphaFoldDB" id="A0A1G9AP68"/>
<dbReference type="PANTHER" id="PTHR46142">
    <property type="match status" value="1"/>
</dbReference>
<dbReference type="Pfam" id="PF00903">
    <property type="entry name" value="Glyoxalase"/>
    <property type="match status" value="1"/>
</dbReference>
<dbReference type="InterPro" id="IPR004360">
    <property type="entry name" value="Glyas_Fos-R_dOase_dom"/>
</dbReference>
<dbReference type="Proteomes" id="UP000199328">
    <property type="component" value="Unassembled WGS sequence"/>
</dbReference>
<keyword evidence="2" id="KW-0223">Dioxygenase</keyword>
<dbReference type="SUPFAM" id="SSF54593">
    <property type="entry name" value="Glyoxalase/Bleomycin resistance protein/Dihydroxybiphenyl dioxygenase"/>
    <property type="match status" value="1"/>
</dbReference>
<keyword evidence="3" id="KW-1185">Reference proteome</keyword>
<dbReference type="GO" id="GO:0051213">
    <property type="term" value="F:dioxygenase activity"/>
    <property type="evidence" value="ECO:0007669"/>
    <property type="project" value="UniProtKB-KW"/>
</dbReference>